<gene>
    <name evidence="1" type="ORF">D3C57_143630</name>
</gene>
<dbReference type="EMBL" id="QYCY01000002">
    <property type="protein sequence ID" value="RLV76270.1"/>
    <property type="molecule type" value="Genomic_DNA"/>
</dbReference>
<reference evidence="1 2" key="1">
    <citation type="journal article" date="2018" name="J. Biol. Chem.">
        <title>Discovery of the actinoplanic acid pathway in Streptomyces rapamycinicus reveals a genetically conserved synergism with rapamycin.</title>
        <authorList>
            <person name="Mrak P."/>
            <person name="Krastel P."/>
            <person name="Pivk Lukancic P."/>
            <person name="Tao J."/>
            <person name="Pistorius D."/>
            <person name="Moore C.M."/>
        </authorList>
    </citation>
    <scope>NUCLEOTIDE SEQUENCE [LARGE SCALE GENOMIC DNA]</scope>
    <source>
        <strain evidence="1 2">NRRL 5491</strain>
    </source>
</reference>
<sequence>MTAPSPHSAPGEHFLRWQWPIDSGRYDTKRTVRAAEKQAIVDLACSTCGGWPAMTRLPRSGGRSAGCCGLWTTPLTP</sequence>
<organism evidence="1 2">
    <name type="scientific">Streptomyces rapamycinicus (strain ATCC 29253 / DSM 41530 / NRRL 5491 / AYB-994)</name>
    <name type="common">Streptomyces hygroscopicus (strain ATCC 29253)</name>
    <dbReference type="NCBI Taxonomy" id="1343740"/>
    <lineage>
        <taxon>Bacteria</taxon>
        <taxon>Bacillati</taxon>
        <taxon>Actinomycetota</taxon>
        <taxon>Actinomycetes</taxon>
        <taxon>Kitasatosporales</taxon>
        <taxon>Streptomycetaceae</taxon>
        <taxon>Streptomyces</taxon>
        <taxon>Streptomyces violaceusniger group</taxon>
    </lineage>
</organism>
<comment type="caution">
    <text evidence="1">The sequence shown here is derived from an EMBL/GenBank/DDBJ whole genome shotgun (WGS) entry which is preliminary data.</text>
</comment>
<proteinExistence type="predicted"/>
<protein>
    <submittedName>
        <fullName evidence="1">Uncharacterized protein</fullName>
    </submittedName>
</protein>
<name>A0A3L8R9I8_STRRN</name>
<accession>A0A3L8R9I8</accession>
<dbReference type="Proteomes" id="UP000281594">
    <property type="component" value="Unassembled WGS sequence"/>
</dbReference>
<evidence type="ECO:0000313" key="2">
    <source>
        <dbReference type="Proteomes" id="UP000281594"/>
    </source>
</evidence>
<evidence type="ECO:0000313" key="1">
    <source>
        <dbReference type="EMBL" id="RLV76270.1"/>
    </source>
</evidence>
<dbReference type="AlphaFoldDB" id="A0A3L8R9I8"/>